<keyword evidence="7 32" id="KW-1168">Fusion of virus membrane with host membrane</keyword>
<feature type="coiled-coil region" evidence="32">
    <location>
        <begin position="621"/>
        <end position="655"/>
    </location>
</feature>
<evidence type="ECO:0000256" key="24">
    <source>
        <dbReference type="ARBA" id="ARBA00023054"/>
    </source>
</evidence>
<comment type="subunit">
    <text evidence="32">The mature envelope protein (Env) consists of a homotrimer of non-covalently associated gp120-gp41 heterodimers. The resulting complex protrudes from the virus surface as a spike. There seems to be as few as 10 spikes on the average virion. Surface protein gp120 interacts with host CD4, CCR5 and CXCR4. Gp120 also interacts with the C-type lectins CD209/DC-SIGN and CLEC4M/DC-SIGNR (collectively referred to as DC-SIGN(R)). Gp120 and gp41 interact with GalCer. Gp120 interacts with host ITGA4/ITGB7 complex; on CD4+ T-cells, this interaction results in rapid activation of integrin ITGAL/LFA-1, which facilitates efficient cell-to-cell spreading of HIV-1. Gp120 interacts with cell-associated heparan sulfate; this interaction increases virus infectivity on permissive cells and may be involved in infection of CD4- cells.</text>
</comment>
<evidence type="ECO:0000256" key="19">
    <source>
        <dbReference type="ARBA" id="ARBA00022870"/>
    </source>
</evidence>
<evidence type="ECO:0000256" key="9">
    <source>
        <dbReference type="ARBA" id="ARBA00022511"/>
    </source>
</evidence>
<evidence type="ECO:0000259" key="34">
    <source>
        <dbReference type="Pfam" id="PF00516"/>
    </source>
</evidence>
<name>M4TCF8_HV1</name>
<evidence type="ECO:0000256" key="1">
    <source>
        <dbReference type="ARBA" id="ARBA00004402"/>
    </source>
</evidence>
<dbReference type="GO" id="GO:0005198">
    <property type="term" value="F:structural molecule activity"/>
    <property type="evidence" value="ECO:0007669"/>
    <property type="project" value="UniProtKB-UniRule"/>
</dbReference>
<dbReference type="FunFam" id="2.170.40.20:FF:000003">
    <property type="entry name" value="Envelope glycoprotein gp160"/>
    <property type="match status" value="1"/>
</dbReference>
<evidence type="ECO:0000256" key="23">
    <source>
        <dbReference type="ARBA" id="ARBA00023046"/>
    </source>
</evidence>
<evidence type="ECO:0000256" key="31">
    <source>
        <dbReference type="ARBA" id="ARBA00023296"/>
    </source>
</evidence>
<evidence type="ECO:0000256" key="14">
    <source>
        <dbReference type="ARBA" id="ARBA00022692"/>
    </source>
</evidence>
<evidence type="ECO:0000256" key="5">
    <source>
        <dbReference type="ARBA" id="ARBA00004578"/>
    </source>
</evidence>
<dbReference type="GO" id="GO:0039654">
    <property type="term" value="P:fusion of virus membrane with host endosome membrane"/>
    <property type="evidence" value="ECO:0007669"/>
    <property type="project" value="UniProtKB-UniRule"/>
</dbReference>
<evidence type="ECO:0000256" key="12">
    <source>
        <dbReference type="ARBA" id="ARBA00022595"/>
    </source>
</evidence>
<dbReference type="GO" id="GO:0055036">
    <property type="term" value="C:virion membrane"/>
    <property type="evidence" value="ECO:0007669"/>
    <property type="project" value="UniProtKB-SubCell"/>
</dbReference>
<evidence type="ECO:0000256" key="13">
    <source>
        <dbReference type="ARBA" id="ARBA00022685"/>
    </source>
</evidence>
<dbReference type="GO" id="GO:0075512">
    <property type="term" value="P:clathrin-dependent endocytosis of virus by host cell"/>
    <property type="evidence" value="ECO:0007669"/>
    <property type="project" value="UniProtKB-UniRule"/>
</dbReference>
<dbReference type="GO" id="GO:1903911">
    <property type="term" value="P:positive regulation of receptor clustering"/>
    <property type="evidence" value="ECO:0007669"/>
    <property type="project" value="UniProtKB-UniRule"/>
</dbReference>
<keyword evidence="8 32" id="KW-1170">Fusion of virus membrane with host endosomal membrane</keyword>
<dbReference type="SUPFAM" id="SSF58069">
    <property type="entry name" value="Virus ectodomain"/>
    <property type="match status" value="1"/>
</dbReference>
<evidence type="ECO:0000256" key="6">
    <source>
        <dbReference type="ARBA" id="ARBA00004650"/>
    </source>
</evidence>
<dbReference type="GO" id="GO:1903908">
    <property type="term" value="P:positive regulation of plasma membrane raft polarization"/>
    <property type="evidence" value="ECO:0007669"/>
    <property type="project" value="UniProtKB-UniRule"/>
</dbReference>
<dbReference type="FunFam" id="2.170.40.20:FF:000002">
    <property type="entry name" value="Envelope glycoprotein gp160"/>
    <property type="match status" value="1"/>
</dbReference>
<reference evidence="37" key="2">
    <citation type="journal article" date="2018" name="Nat. Commun.">
        <title>Tracking HIV-1 recombination to resolve its contribution to HIV-1 evolution in natural infection.</title>
        <authorList>
            <person name="Song H."/>
            <person name="Giorgi E.E."/>
            <person name="Ganusov V.V."/>
            <person name="Cai F."/>
            <person name="Athreya G."/>
            <person name="Yoon H."/>
            <person name="Carja O."/>
            <person name="Hora B."/>
            <person name="Hraber P."/>
            <person name="Jiang C."/>
            <person name="Wang S."/>
            <person name="Li H."/>
            <person name="Salazar-Gonzalez J.F."/>
            <person name="Salazar M.G."/>
            <person name="Goonetilleke N."/>
            <person name="Keele B."/>
            <person name="Montefiori D.C."/>
            <person name="Cohen M.S."/>
            <person name="Shaw G.M."/>
            <person name="Hahn B.H."/>
            <person name="McMichael A.J."/>
            <person name="Haynes B.F."/>
            <person name="Korber B."/>
            <person name="Battacharya T."/>
            <person name="Gao F."/>
        </authorList>
    </citation>
    <scope>NUCLEOTIDE SEQUENCE</scope>
    <source>
        <strain evidence="37">703010228.3.d0050.ipe025.e5</strain>
    </source>
</reference>
<evidence type="ECO:0000256" key="16">
    <source>
        <dbReference type="ARBA" id="ARBA00022729"/>
    </source>
</evidence>
<feature type="disulfide bond" evidence="32">
    <location>
        <begin position="586"/>
        <end position="592"/>
    </location>
</feature>
<comment type="miscellaneous">
    <text evidence="32">Inhibitors targeting HIV-1 viral envelope proteins are used as antiretroviral drugs. Attachment of virions to the cell surface via non-specific interactions and CD4 binding can be blocked by inhibitors that include cyanovirin-N, cyclotriazadisulfonamide analogs, PRO 2000, TNX 355 and PRO 542. In addition, BMS 806 can block CD4-induced conformational changes. Env interactions with the coreceptor molecules can be targeted by CCR5 antagonists including SCH-D, maraviroc (UK 427857) and aplaviroc (GW 873140), and the CXCR4 antagonist AMD 070. Fusion of viral and cellular membranes can be inhibited by peptides such as enfuvirtide and tifuvirtide (T 1249). Resistance to inhibitors associated with mutations in Env are observed. Most of the time, single mutations confer only a modest reduction in drug susceptibility. Combination of several mutations is usually required to develop a high-level drug resistance.</text>
</comment>
<keyword evidence="20 32" id="KW-0261">Viral envelope protein</keyword>
<comment type="miscellaneous">
    <text evidence="32">HIV-1 lineages are divided in three main groups, M (for Major), O (for Outlier), and N (for New, or Non-M, Non-O). The vast majority of strains found worldwide belong to the group M. Group O seems to be endemic to and largely confined to Cameroon and neighboring countries in West Central Africa, where these viruses represent a small minority of HIV-1 strains. The group N is represented by a limited number of isolates from Cameroonian persons. The group M is further subdivided in 9 clades or subtypes (A to D, F to H, J and K).</text>
</comment>
<keyword evidence="15 32" id="KW-0053">Apoptosis</keyword>
<keyword evidence="25 32" id="KW-0472">Membrane</keyword>
<evidence type="ECO:0000256" key="3">
    <source>
        <dbReference type="ARBA" id="ARBA00004505"/>
    </source>
</evidence>
<dbReference type="EMBL" id="MF500140">
    <property type="protein sequence ID" value="AWD44799.1"/>
    <property type="molecule type" value="Genomic_RNA"/>
</dbReference>
<comment type="domain">
    <text evidence="32">The membrane proximal external region (MPER) present in gp41 is a tryptophan-rich region recognized by the antibodies 2F5, Z13, and 4E10. MPER seems to play a role in fusion.</text>
</comment>
<keyword evidence="21 32" id="KW-1164">Virus endocytosis by host</keyword>
<evidence type="ECO:0000256" key="4">
    <source>
        <dbReference type="ARBA" id="ARBA00004563"/>
    </source>
</evidence>
<evidence type="ECO:0000259" key="35">
    <source>
        <dbReference type="Pfam" id="PF00517"/>
    </source>
</evidence>
<feature type="chain" id="PRO_5042648638" description="Envelope glycoprotein gp160" evidence="32">
    <location>
        <begin position="32"/>
        <end position="851"/>
    </location>
</feature>
<keyword evidence="30 32" id="KW-0449">Lipoprotein</keyword>
<evidence type="ECO:0000256" key="17">
    <source>
        <dbReference type="ARBA" id="ARBA00022804"/>
    </source>
</evidence>
<keyword evidence="14 32" id="KW-0812">Transmembrane</keyword>
<keyword evidence="16 32" id="KW-0732">Signal</keyword>
<evidence type="ECO:0000256" key="22">
    <source>
        <dbReference type="ARBA" id="ARBA00022989"/>
    </source>
</evidence>
<dbReference type="GO" id="GO:0019031">
    <property type="term" value="C:viral envelope"/>
    <property type="evidence" value="ECO:0007669"/>
    <property type="project" value="UniProtKB-KW"/>
</dbReference>
<organism evidence="36">
    <name type="scientific">Human immunodeficiency virus type 1</name>
    <name type="common">HIV-1</name>
    <dbReference type="NCBI Taxonomy" id="11676"/>
    <lineage>
        <taxon>Viruses</taxon>
        <taxon>Riboviria</taxon>
        <taxon>Pararnavirae</taxon>
        <taxon>Artverviricota</taxon>
        <taxon>Revtraviricetes</taxon>
        <taxon>Ortervirales</taxon>
        <taxon>Retroviridae</taxon>
        <taxon>Orthoretrovirinae</taxon>
        <taxon>Lentivirus</taxon>
        <taxon>Lentivirus humimdef1</taxon>
    </lineage>
</organism>
<keyword evidence="10 32" id="KW-1165">Clathrin-mediated endocytosis of virus by host</keyword>
<keyword evidence="11 32" id="KW-0945">Host-virus interaction</keyword>
<comment type="subcellular location">
    <subcellularLocation>
        <location evidence="3">Host cell membrane</location>
        <topology evidence="3">Peripheral membrane protein</topology>
    </subcellularLocation>
    <subcellularLocation>
        <location evidence="1">Host cell membrane</location>
        <topology evidence="1">Single-pass type I membrane protein</topology>
    </subcellularLocation>
    <subcellularLocation>
        <location evidence="2">Host endosome membrane</location>
        <topology evidence="2">Peripheral membrane protein</topology>
    </subcellularLocation>
    <subcellularLocation>
        <location evidence="5">Host endosome membrane</location>
        <topology evidence="5">Single-pass type I membrane protein</topology>
    </subcellularLocation>
    <subcellularLocation>
        <location evidence="6">Virion membrane</location>
        <topology evidence="6">Peripheral membrane protein</topology>
    </subcellularLocation>
    <subcellularLocation>
        <location evidence="4">Virion membrane</location>
        <topology evidence="4">Single-pass type I membrane protein</topology>
    </subcellularLocation>
</comment>
<keyword evidence="18 32" id="KW-0946">Virion</keyword>
<keyword evidence="29 32" id="KW-0899">Viral immunoevasion</keyword>
<keyword evidence="26 32" id="KW-0564">Palmitate</keyword>
<feature type="region of interest" description="Immunosuppression" evidence="32">
    <location>
        <begin position="562"/>
        <end position="580"/>
    </location>
</feature>
<evidence type="ECO:0000256" key="21">
    <source>
        <dbReference type="ARBA" id="ARBA00022890"/>
    </source>
</evidence>
<proteinExistence type="inferred from homology"/>
<comment type="function">
    <text evidence="32">Envelope glycoprotein gp160: Oligomerizes in the host endoplasmic reticulum into predominantly trimers. In a second time, gp160 transits in the host Golgi, where glycosylation is completed. The precursor is then proteolytically cleaved in the trans-Golgi and thereby activated by cellular furin or furin-like proteases to produce gp120 and gp41.</text>
</comment>
<comment type="domain">
    <text evidence="32 33">The 17 amino acids long immunosuppressive region is present in many retroviral envelope proteins. Synthetic peptides derived from this relatively conserved sequence inhibit immune function in vitro and in vivo.</text>
</comment>
<dbReference type="GO" id="GO:0019064">
    <property type="term" value="P:fusion of virus membrane with host plasma membrane"/>
    <property type="evidence" value="ECO:0007669"/>
    <property type="project" value="UniProtKB-UniRule"/>
</dbReference>
<keyword evidence="22 32" id="KW-1133">Transmembrane helix</keyword>
<dbReference type="GO" id="GO:0044175">
    <property type="term" value="C:host cell endosome membrane"/>
    <property type="evidence" value="ECO:0007669"/>
    <property type="project" value="UniProtKB-SubCell"/>
</dbReference>
<dbReference type="GO" id="GO:0019062">
    <property type="term" value="P:virion attachment to host cell"/>
    <property type="evidence" value="ECO:0007669"/>
    <property type="project" value="UniProtKB-UniRule"/>
</dbReference>
<dbReference type="GO" id="GO:0020002">
    <property type="term" value="C:host cell plasma membrane"/>
    <property type="evidence" value="ECO:0007669"/>
    <property type="project" value="UniProtKB-SubCell"/>
</dbReference>
<keyword evidence="9 32" id="KW-1032">Host cell membrane</keyword>
<feature type="region of interest" description="MPER; binding to GalCer" evidence="32">
    <location>
        <begin position="650"/>
        <end position="671"/>
    </location>
</feature>
<feature type="topological domain" description="Cytoplasmic" evidence="32">
    <location>
        <begin position="694"/>
        <end position="851"/>
    </location>
</feature>
<feature type="disulfide bond" evidence="32">
    <location>
        <begin position="53"/>
        <end position="73"/>
    </location>
</feature>
<gene>
    <name evidence="32 36" type="primary">env</name>
</gene>
<dbReference type="HAMAP" id="MF_04083">
    <property type="entry name" value="HIV_ENV"/>
    <property type="match status" value="1"/>
</dbReference>
<protein>
    <recommendedName>
        <fullName evidence="32">Envelope glycoprotein gp160</fullName>
    </recommendedName>
    <alternativeName>
        <fullName evidence="32">Env polyprotein</fullName>
    </alternativeName>
    <component>
        <recommendedName>
            <fullName evidence="32">Surface protein gp120</fullName>
            <shortName evidence="32">SU</shortName>
        </recommendedName>
        <alternativeName>
            <fullName evidence="32">Glycoprotein 120</fullName>
            <shortName evidence="32">gp120</shortName>
        </alternativeName>
    </component>
    <component>
        <recommendedName>
            <fullName evidence="32">Transmembrane protein gp41</fullName>
            <shortName evidence="32">TM</shortName>
        </recommendedName>
        <alternativeName>
            <fullName evidence="32">Glycoprotein 41</fullName>
            <shortName evidence="32">gp41</shortName>
        </alternativeName>
    </component>
</protein>
<dbReference type="Pfam" id="PF00517">
    <property type="entry name" value="GP41"/>
    <property type="match status" value="1"/>
</dbReference>
<dbReference type="GO" id="GO:0052031">
    <property type="term" value="P:symbiont-mediated perturbation of host defense response"/>
    <property type="evidence" value="ECO:0007669"/>
    <property type="project" value="UniProtKB-UniRule"/>
</dbReference>
<dbReference type="SUPFAM" id="SSF56502">
    <property type="entry name" value="gp120 core"/>
    <property type="match status" value="2"/>
</dbReference>
<evidence type="ECO:0000256" key="28">
    <source>
        <dbReference type="ARBA" id="ARBA00023180"/>
    </source>
</evidence>
<keyword evidence="13 32" id="KW-0165">Cleavage on pair of basic residues</keyword>
<evidence type="ECO:0000256" key="15">
    <source>
        <dbReference type="ARBA" id="ARBA00022703"/>
    </source>
</evidence>
<comment type="similarity">
    <text evidence="32">Belongs to the HIV-1 env protein family.</text>
</comment>
<keyword evidence="19 32" id="KW-1043">Host membrane</keyword>
<dbReference type="Pfam" id="PF00516">
    <property type="entry name" value="GP120"/>
    <property type="match status" value="1"/>
</dbReference>
<comment type="caution">
    <text evidence="32 33">Lacks conserved residue(s) required for the propagation of feature annotation.</text>
</comment>
<comment type="domain">
    <text evidence="32">Some of the most genetically diverse regions of the viral genome are present in Env. They are called variable regions 1 through 5 (V1 through V5). Coreceptor usage of gp120 is determined mainly by the primary structure of the third variable region (V3) in the outer domain of gp120. The sequence of V3 determines which coreceptor, CCR5 and/or CXCR4 (corresponding to R5/macrophage, X4/T cell and R5X4/T cell and macrophage tropism), is used to trigger the fusion potential of the Env complex, and hence which cells the virus can infect. Binding to CCR5 involves a region adjacent in addition to V3.</text>
</comment>
<comment type="function">
    <text evidence="32">Surface protein gp120: Attaches the virus to the host lymphoid cell by binding to the primary receptor CD4. This interaction induces a structural rearrangement creating a high affinity binding site for a chemokine coreceptor like CXCR4 and/or CCR5. Acts as a ligand for CD209/DC-SIGN and CLEC4M/DC-SIGNR, which are respectively found on dendritic cells (DCs), and on endothelial cells of liver sinusoids and lymph node sinuses. These interactions allow capture of viral particles at mucosal surfaces by these cells and subsequent transmission to permissive cells. HIV subverts the migration properties of dendritic cells to gain access to CD4+ T-cells in lymph nodes. Virus transmission to permissive T-cells occurs either in trans (without DCs infection, through viral capture and transmission), or in cis (following DCs productive infection, through the usual CD4-gp120 interaction), thereby inducing a robust infection. In trans infection, bound virions remain infectious over days and it is proposed that they are not degraded, but protected in non-lysosomal acidic organelles within the DCs close to the cell membrane thus contributing to the viral infectious potential during DCs' migration from the periphery to the lymphoid tissues. On arrival at lymphoid tissues, intact virions recycle back to DCs' cell surface allowing virus transmission to CD4+ T-cells.</text>
</comment>
<dbReference type="InterPro" id="IPR000777">
    <property type="entry name" value="HIV1_Gp120"/>
</dbReference>
<evidence type="ECO:0000256" key="29">
    <source>
        <dbReference type="ARBA" id="ARBA00023280"/>
    </source>
</evidence>
<evidence type="ECO:0000256" key="33">
    <source>
        <dbReference type="RuleBase" id="RU363095"/>
    </source>
</evidence>
<evidence type="ECO:0000256" key="27">
    <source>
        <dbReference type="ARBA" id="ARBA00023157"/>
    </source>
</evidence>
<keyword evidence="23 32" id="KW-1039">Host endosome</keyword>
<feature type="chain" id="PRO_5042648640" description="Transmembrane protein gp41" evidence="32">
    <location>
        <begin position="500"/>
        <end position="851"/>
    </location>
</feature>
<keyword evidence="24 32" id="KW-0175">Coiled coil</keyword>
<comment type="domain">
    <text evidence="32">The CD4-binding region is targeted by the antibody b12.</text>
</comment>
<feature type="short sequence motif" description="Di-leucine internalization motif" evidence="32">
    <location>
        <begin position="850"/>
        <end position="851"/>
    </location>
</feature>
<evidence type="ECO:0000256" key="2">
    <source>
        <dbReference type="ARBA" id="ARBA00004433"/>
    </source>
</evidence>
<dbReference type="InterPro" id="IPR036377">
    <property type="entry name" value="Gp120_core_sf"/>
</dbReference>
<evidence type="ECO:0000256" key="10">
    <source>
        <dbReference type="ARBA" id="ARBA00022570"/>
    </source>
</evidence>
<reference evidence="36" key="1">
    <citation type="submission" date="2012-11" db="EMBL/GenBank/DDBJ databases">
        <title>Analysis of recombinant viral genomes in individuals infected with multiple transmitted/founder HIV-1 strains.</title>
        <authorList>
            <person name="Song H."/>
            <person name="Cai F."/>
            <person name="Chen S."/>
            <person name="Hoper J."/>
            <person name="Jiang C."/>
            <person name="Gao F."/>
        </authorList>
    </citation>
    <scope>NUCLEOTIDE SEQUENCE</scope>
    <source>
        <strain evidence="36">CH0228.w4.e5</strain>
    </source>
</reference>
<evidence type="ECO:0000256" key="7">
    <source>
        <dbReference type="ARBA" id="ARBA00022506"/>
    </source>
</evidence>
<feature type="domain" description="Human immunodeficiency virus 1 envelope glycoprotein Gp120" evidence="34">
    <location>
        <begin position="33"/>
        <end position="499"/>
    </location>
</feature>
<dbReference type="FunFam" id="1.10.287.210:FF:000001">
    <property type="entry name" value="Envelope glycoprotein gp160"/>
    <property type="match status" value="1"/>
</dbReference>
<dbReference type="InterPro" id="IPR000328">
    <property type="entry name" value="GP41-like"/>
</dbReference>
<feature type="region of interest" description="CD4-binding loop" evidence="32">
    <location>
        <begin position="366"/>
        <end position="376"/>
    </location>
</feature>
<feature type="transmembrane region" description="Helical" evidence="33">
    <location>
        <begin position="20"/>
        <end position="41"/>
    </location>
</feature>
<feature type="short sequence motif" description="YXXL motif; contains endocytosis signal" evidence="32">
    <location>
        <begin position="700"/>
        <end position="703"/>
    </location>
</feature>
<dbReference type="CDD" id="cd09909">
    <property type="entry name" value="HIV-1-like_HR1-HR2"/>
    <property type="match status" value="1"/>
</dbReference>
<comment type="PTM">
    <text evidence="32">Highly glycosylated by host. The high number of glycan on the protein is reffered to as 'glycan shield' because it contributes to hide protein sequence from adaptive immune system.</text>
</comment>
<evidence type="ECO:0000256" key="8">
    <source>
        <dbReference type="ARBA" id="ARBA00022510"/>
    </source>
</evidence>
<comment type="PTM">
    <text evidence="32">Specific enzymatic cleavages in vivo yield mature proteins. Envelope glycoproteins are synthesized as a inactive precursor that is heavily N-glycosylated and processed likely by host cell furin in the Golgi to yield the mature SU and TM proteins. The cleavage site between SU and TM requires the minimal sequence [KR]-X-[KR]-R. About 2 of the 9 disulfide bonds of gp41 are reduced by P4HB/PDI, following binding to CD4 receptor.</text>
</comment>
<evidence type="ECO:0000256" key="30">
    <source>
        <dbReference type="ARBA" id="ARBA00023288"/>
    </source>
</evidence>
<comment type="PTM">
    <text evidence="32">Palmitoylation of the transmembrane protein and of Env polyprotein (prior to its proteolytic cleavage) is essential for their association with host cell membrane lipid rafts. Palmitoylation is therefore required for envelope trafficking to classical lipid rafts, but not for viral replication.</text>
</comment>
<feature type="region of interest" description="Fusion peptide" evidence="32">
    <location>
        <begin position="500"/>
        <end position="520"/>
    </location>
</feature>
<comment type="subcellular location">
    <molecule>Surface protein gp120</molecule>
    <subcellularLocation>
        <location evidence="32">Virion membrane</location>
        <topology evidence="32">Peripheral membrane protein</topology>
    </subcellularLocation>
    <subcellularLocation>
        <location evidence="32">Host cell membrane</location>
        <topology evidence="32">Peripheral membrane protein</topology>
    </subcellularLocation>
    <subcellularLocation>
        <location evidence="32">Host endosome membrane</location>
        <topology evidence="32">Single-pass type I membrane protein</topology>
    </subcellularLocation>
    <text evidence="32">The surface protein is not anchored to the viral envelope, but associates with the extravirion surface through its binding to TM. It is probably concentrated at the site of budding and incorporated into the virions possibly by contacts between the cytoplasmic tail of Env and the N-terminus of Gag.</text>
</comment>
<evidence type="ECO:0000256" key="11">
    <source>
        <dbReference type="ARBA" id="ARBA00022581"/>
    </source>
</evidence>
<dbReference type="Gene3D" id="1.20.5.490">
    <property type="entry name" value="Single helix bin"/>
    <property type="match status" value="1"/>
</dbReference>
<keyword evidence="17 32" id="KW-1161">Viral attachment to host cell</keyword>
<evidence type="ECO:0000313" key="37">
    <source>
        <dbReference type="EMBL" id="AWD44799.1"/>
    </source>
</evidence>
<comment type="subcellular location">
    <molecule>Transmembrane protein gp41</molecule>
    <subcellularLocation>
        <location evidence="32">Virion membrane</location>
        <topology evidence="32">Single-pass type I membrane protein</topology>
    </subcellularLocation>
    <subcellularLocation>
        <location evidence="32">Host cell membrane</location>
        <topology evidence="32">Single-pass type I membrane protein</topology>
    </subcellularLocation>
    <subcellularLocation>
        <location evidence="32">Host endosome membrane</location>
        <topology evidence="32">Single-pass type I membrane protein</topology>
    </subcellularLocation>
    <text evidence="32">It is probably concentrated at the site of budding and incorporated into the virions possibly by contacts between the cytoplasmic tail of Env and the N-terminus of Gag.</text>
</comment>
<comment type="function">
    <text evidence="32">Transmembrane protein gp41: Acts as a class I viral fusion protein. Under the current model, the protein has at least 3 conformational states: pre-fusion native state, pre-hairpin intermediate state, and post-fusion hairpin state. During fusion of viral and target intracellular membranes, the coiled coil regions (heptad repeats) assume a trimer-of-hairpins structure, positioning the fusion peptide in close proximity to the C-terminal region of the ectodomain. The formation of this structure appears to drive apposition and subsequent fusion of viral and target cell membranes. Complete fusion occurs in host cell endosomes and is dynamin-dependent, however some lipid transfer might occur at the plasma membrane. The virus undergoes clathrin-dependent internalization long before endosomal fusion, thus minimizing the surface exposure of conserved viral epitopes during fusion and reducing the efficacy of inhibitors targeting these epitopes. Membranes fusion leads to delivery of the nucleocapsid into the cytoplasm.</text>
</comment>
<dbReference type="FunFam" id="1.20.5.490:FF:000001">
    <property type="entry name" value="Envelope glycoprotein gp160"/>
    <property type="match status" value="1"/>
</dbReference>
<keyword evidence="31 32" id="KW-1160">Virus entry into host cell</keyword>
<evidence type="ECO:0000313" key="36">
    <source>
        <dbReference type="EMBL" id="AGH71555.1"/>
    </source>
</evidence>
<evidence type="ECO:0000256" key="20">
    <source>
        <dbReference type="ARBA" id="ARBA00022879"/>
    </source>
</evidence>
<feature type="disulfide bond" evidence="32">
    <location>
        <begin position="235"/>
        <end position="246"/>
    </location>
</feature>
<dbReference type="Gene3D" id="2.170.40.20">
    <property type="entry name" value="Human immunodeficiency virus 1, Gp160, envelope glycoprotein"/>
    <property type="match status" value="2"/>
</dbReference>
<dbReference type="GO" id="GO:0019082">
    <property type="term" value="P:viral protein processing"/>
    <property type="evidence" value="ECO:0007669"/>
    <property type="project" value="UniProtKB-UniRule"/>
</dbReference>
<evidence type="ECO:0000256" key="18">
    <source>
        <dbReference type="ARBA" id="ARBA00022844"/>
    </source>
</evidence>
<dbReference type="InterPro" id="IPR037527">
    <property type="entry name" value="Gp160"/>
</dbReference>
<dbReference type="EMBL" id="KC149349">
    <property type="protein sequence ID" value="AGH71555.1"/>
    <property type="molecule type" value="Genomic_DNA"/>
</dbReference>
<evidence type="ECO:0000256" key="26">
    <source>
        <dbReference type="ARBA" id="ARBA00023139"/>
    </source>
</evidence>
<evidence type="ECO:0000256" key="25">
    <source>
        <dbReference type="ARBA" id="ARBA00023136"/>
    </source>
</evidence>
<feature type="site" description="Cleavage; by host furin" evidence="32">
    <location>
        <begin position="499"/>
        <end position="500"/>
    </location>
</feature>
<comment type="domain">
    <text evidence="32">The YXXL motif is involved in determining the exact site of viral release at the surface of infected mononuclear cells and promotes endocytosis. YXXL and di-leucine endocytosis motifs interact directly or indirectly with the clathrin adapter complexes, opperate independently, and their activities are not additive.</text>
</comment>
<sequence length="851" mass="96019">MRVMGMPKNWQQWGMWGILGFWILTMYSVMGNLWVTVYYGVPVWKEAKATLFCASDAKAYDTEVHNVWATHACVPTDPNPQEIVLPNVTENFNMWKNDMVDQMHKDIISLWDQSLKPCVKLTPLCVTLNCTNATSTNANSTVNGESTNTSISNEMKNCSFNMTTELRDKKRQVYALFYKLDIVPIDGENNERNDSNSYRLINCNTSAITQACPKVSFDPIPIHYCAPAGYAILKCNNKTFNGTGPCNNVSTVQCTHGIKPVVSTQLLLNGSLAEEEIIIRSENLTDNTKTIIVQLNKAVEIVCTRPNNNTRKSIRIGPGQAFFATGDIIGDIREAHCNINRWNETLEGVREKLKGLFNKTIKFNSSSGGDLEITTHSFNCGGEFFYCNTSILWDSDKSNDTNITLPCRIKQIINMWQEVGRAMYAPPIAGSITCKSKITGLLLVRDGGINISTETFRPGGGNMKDNWRSELYKYKVVEIQPLGVAPTGAKRRVVEREKRAVGIGAVFLGFLGAAGSTMGAASITLTVQAKQLLSGIVQQQSNLLRAIEAQQHMLQLTVWGIKQLQTRILAVERYLKDQQLLGIWGCSGKLICTTNVPWNSSWSNRSQQDIWDNLTWMQWDREISNYTSTIYKLLEESQNQQERNEKDLLALDSWQNLWNWFDISNWLWYIKIFIMIVGGLIGLRIIFAVLSIVNRVRQGYSPLSFQTLIPSPRGPDRLGGIEEEGGEQDKDRSIRLVSGFLPLFWEDLRSLCLFSYHRLRDLLLIAARTVELLGHSSLRGLQRGWEALKYLGNLVQYWGLEVKKSAISLLDATAIVVAEGTDRIIEVIQRFCRAVRNIPRRLRQGFETALL</sequence>
<keyword evidence="28 32" id="KW-0325">Glycoprotein</keyword>
<organismHost>
    <name type="scientific">Homo sapiens</name>
    <name type="common">Human</name>
    <dbReference type="NCBI Taxonomy" id="9606"/>
</organismHost>
<feature type="transmembrane region" description="Helical" evidence="33">
    <location>
        <begin position="666"/>
        <end position="693"/>
    </location>
</feature>
<keyword evidence="27 32" id="KW-1015">Disulfide bond</keyword>
<feature type="disulfide bond" evidence="32">
    <location>
        <begin position="225"/>
        <end position="254"/>
    </location>
</feature>
<dbReference type="GO" id="GO:0016020">
    <property type="term" value="C:membrane"/>
    <property type="evidence" value="ECO:0007669"/>
    <property type="project" value="UniProtKB-UniRule"/>
</dbReference>
<accession>M4TCF8</accession>
<evidence type="ECO:0000256" key="32">
    <source>
        <dbReference type="HAMAP-Rule" id="MF_04083"/>
    </source>
</evidence>
<dbReference type="Gene3D" id="1.10.287.210">
    <property type="match status" value="1"/>
</dbReference>
<feature type="domain" description="Retroviral envelope protein GP41-like" evidence="35">
    <location>
        <begin position="518"/>
        <end position="708"/>
    </location>
</feature>
<feature type="transmembrane region" description="Helical" evidence="33">
    <location>
        <begin position="500"/>
        <end position="523"/>
    </location>
</feature>
<keyword evidence="12 32" id="KW-1162">Viral penetration into host cytoplasm</keyword>
<feature type="lipid moiety-binding region" description="S-palmitoyl cysteine; by host" evidence="32">
    <location>
        <position position="752"/>
    </location>
</feature>
<feature type="lipid moiety-binding region" description="S-palmitoyl cysteine; by host" evidence="32">
    <location>
        <position position="832"/>
    </location>
</feature>